<dbReference type="EMBL" id="AXZG01000070">
    <property type="protein sequence ID" value="ERT63851.1"/>
    <property type="molecule type" value="Genomic_DNA"/>
</dbReference>
<dbReference type="AlphaFoldDB" id="U7UX42"/>
<gene>
    <name evidence="1" type="ORF">HMPREF0742_02527</name>
</gene>
<reference evidence="1 2" key="1">
    <citation type="submission" date="2013-08" db="EMBL/GenBank/DDBJ databases">
        <authorList>
            <person name="Weinstock G."/>
            <person name="Sodergren E."/>
            <person name="Wylie T."/>
            <person name="Fulton L."/>
            <person name="Fulton R."/>
            <person name="Fronick C."/>
            <person name="O'Laughlin M."/>
            <person name="Godfrey J."/>
            <person name="Miner T."/>
            <person name="Herter B."/>
            <person name="Appelbaum E."/>
            <person name="Cordes M."/>
            <person name="Lek S."/>
            <person name="Wollam A."/>
            <person name="Pepin K.H."/>
            <person name="Palsikar V.B."/>
            <person name="Mitreva M."/>
            <person name="Wilson R.K."/>
        </authorList>
    </citation>
    <scope>NUCLEOTIDE SEQUENCE [LARGE SCALE GENOMIC DNA]</scope>
    <source>
        <strain evidence="1 2">F0184</strain>
    </source>
</reference>
<proteinExistence type="predicted"/>
<comment type="caution">
    <text evidence="1">The sequence shown here is derived from an EMBL/GenBank/DDBJ whole genome shotgun (WGS) entry which is preliminary data.</text>
</comment>
<evidence type="ECO:0000313" key="1">
    <source>
        <dbReference type="EMBL" id="ERT63851.1"/>
    </source>
</evidence>
<evidence type="ECO:0000313" key="2">
    <source>
        <dbReference type="Proteomes" id="UP000017174"/>
    </source>
</evidence>
<accession>U7UX42</accession>
<name>U7UX42_9MICC</name>
<dbReference type="HOGENOM" id="CLU_3047637_0_0_11"/>
<dbReference type="Proteomes" id="UP000017174">
    <property type="component" value="Unassembled WGS sequence"/>
</dbReference>
<organism evidence="1 2">
    <name type="scientific">Rothia aeria F0184</name>
    <dbReference type="NCBI Taxonomy" id="888019"/>
    <lineage>
        <taxon>Bacteria</taxon>
        <taxon>Bacillati</taxon>
        <taxon>Actinomycetota</taxon>
        <taxon>Actinomycetes</taxon>
        <taxon>Micrococcales</taxon>
        <taxon>Micrococcaceae</taxon>
        <taxon>Rothia</taxon>
    </lineage>
</organism>
<sequence>MGVFPTVSGTHAETEDVSSTFPSTILHRPTITRVAAGLCLLPPITLKLPAWNGQ</sequence>
<protein>
    <submittedName>
        <fullName evidence="1">Uncharacterized protein</fullName>
    </submittedName>
</protein>